<dbReference type="InterPro" id="IPR019734">
    <property type="entry name" value="TPR_rpt"/>
</dbReference>
<accession>A0A7S3V5E0</accession>
<reference evidence="2" key="1">
    <citation type="submission" date="2021-01" db="EMBL/GenBank/DDBJ databases">
        <authorList>
            <person name="Corre E."/>
            <person name="Pelletier E."/>
            <person name="Niang G."/>
            <person name="Scheremetjew M."/>
            <person name="Finn R."/>
            <person name="Kale V."/>
            <person name="Holt S."/>
            <person name="Cochrane G."/>
            <person name="Meng A."/>
            <person name="Brown T."/>
            <person name="Cohen L."/>
        </authorList>
    </citation>
    <scope>NUCLEOTIDE SEQUENCE</scope>
    <source>
        <strain evidence="2">MM31A-1</strain>
    </source>
</reference>
<feature type="repeat" description="TPR" evidence="1">
    <location>
        <begin position="90"/>
        <end position="123"/>
    </location>
</feature>
<dbReference type="InterPro" id="IPR011990">
    <property type="entry name" value="TPR-like_helical_dom_sf"/>
</dbReference>
<dbReference type="EMBL" id="HBIO01003559">
    <property type="protein sequence ID" value="CAE0457609.1"/>
    <property type="molecule type" value="Transcribed_RNA"/>
</dbReference>
<dbReference type="PROSITE" id="PS50005">
    <property type="entry name" value="TPR"/>
    <property type="match status" value="1"/>
</dbReference>
<proteinExistence type="predicted"/>
<protein>
    <submittedName>
        <fullName evidence="2">Uncharacterized protein</fullName>
    </submittedName>
</protein>
<name>A0A7S3V5E0_9STRA</name>
<dbReference type="Gene3D" id="1.25.40.10">
    <property type="entry name" value="Tetratricopeptide repeat domain"/>
    <property type="match status" value="1"/>
</dbReference>
<organism evidence="2">
    <name type="scientific">Chaetoceros debilis</name>
    <dbReference type="NCBI Taxonomy" id="122233"/>
    <lineage>
        <taxon>Eukaryota</taxon>
        <taxon>Sar</taxon>
        <taxon>Stramenopiles</taxon>
        <taxon>Ochrophyta</taxon>
        <taxon>Bacillariophyta</taxon>
        <taxon>Coscinodiscophyceae</taxon>
        <taxon>Chaetocerotophycidae</taxon>
        <taxon>Chaetocerotales</taxon>
        <taxon>Chaetocerotaceae</taxon>
        <taxon>Chaetoceros</taxon>
    </lineage>
</organism>
<keyword evidence="1" id="KW-0802">TPR repeat</keyword>
<sequence>MKLYCSVCNMEEGKTPIIRMSPFRVSFLKAKTCECVENLPMETSSSGSGDSNHISDNCHELEKNLIFPKSLHDLSVAGTSASTNRAKLEADNFYNRGKRFHVEGDLASAINSITMAITIDPFNDLYYTSRAECLESASLYSAALKDFIASNILYMYNIRAWRGIIFNTYKLSKLGTAKTMLVKLKKFRDDLKGTSSGSVLGELEDCIKKCEELIFKSALHQCATYIGDVGLDRWHFMTDGLHRWKQQELIMVDVPTKEKMLPKGWHSKGWSQLLRLKEIDKSFRKNFATGDILQWQHNASSTSYCALFFSVENQHQIEIIKHDLYREGYTSTLSAKAYVFVKLFSNKEKAHDFYTKYARTYVSDIVGNAHEWRERYKRGELVAPPRDITRRFSYKKINKKGRQMKRCKSFNSDNKLRSWLHLTL</sequence>
<evidence type="ECO:0000256" key="1">
    <source>
        <dbReference type="PROSITE-ProRule" id="PRU00339"/>
    </source>
</evidence>
<gene>
    <name evidence="2" type="ORF">CDEB00056_LOCUS2450</name>
</gene>
<dbReference type="SUPFAM" id="SSF48452">
    <property type="entry name" value="TPR-like"/>
    <property type="match status" value="1"/>
</dbReference>
<dbReference type="AlphaFoldDB" id="A0A7S3V5E0"/>
<evidence type="ECO:0000313" key="2">
    <source>
        <dbReference type="EMBL" id="CAE0457609.1"/>
    </source>
</evidence>